<dbReference type="Gene3D" id="3.40.50.150">
    <property type="entry name" value="Vaccinia Virus protein VP39"/>
    <property type="match status" value="1"/>
</dbReference>
<dbReference type="GO" id="GO:0008757">
    <property type="term" value="F:S-adenosylmethionine-dependent methyltransferase activity"/>
    <property type="evidence" value="ECO:0007669"/>
    <property type="project" value="InterPro"/>
</dbReference>
<keyword evidence="2" id="KW-0808">Transferase</keyword>
<organism evidence="2 3">
    <name type="scientific">Microseira wollei NIES-4236</name>
    <dbReference type="NCBI Taxonomy" id="2530354"/>
    <lineage>
        <taxon>Bacteria</taxon>
        <taxon>Bacillati</taxon>
        <taxon>Cyanobacteriota</taxon>
        <taxon>Cyanophyceae</taxon>
        <taxon>Oscillatoriophycideae</taxon>
        <taxon>Aerosakkonematales</taxon>
        <taxon>Aerosakkonemataceae</taxon>
        <taxon>Microseira</taxon>
    </lineage>
</organism>
<comment type="caution">
    <text evidence="2">The sequence shown here is derived from an EMBL/GenBank/DDBJ whole genome shotgun (WGS) entry which is preliminary data.</text>
</comment>
<keyword evidence="3" id="KW-1185">Reference proteome</keyword>
<dbReference type="SUPFAM" id="SSF53335">
    <property type="entry name" value="S-adenosyl-L-methionine-dependent methyltransferases"/>
    <property type="match status" value="1"/>
</dbReference>
<dbReference type="EMBL" id="BLAY01000086">
    <property type="protein sequence ID" value="GET40283.1"/>
    <property type="molecule type" value="Genomic_DNA"/>
</dbReference>
<name>A0AAV3XCM6_9CYAN</name>
<dbReference type="InterPro" id="IPR013216">
    <property type="entry name" value="Methyltransf_11"/>
</dbReference>
<dbReference type="AlphaFoldDB" id="A0AAV3XCM6"/>
<dbReference type="RefSeq" id="WP_226586123.1">
    <property type="nucleotide sequence ID" value="NZ_BLAY01000086.1"/>
</dbReference>
<reference evidence="2" key="1">
    <citation type="submission" date="2019-10" db="EMBL/GenBank/DDBJ databases">
        <title>Draft genome sequece of Microseira wollei NIES-4236.</title>
        <authorList>
            <person name="Yamaguchi H."/>
            <person name="Suzuki S."/>
            <person name="Kawachi M."/>
        </authorList>
    </citation>
    <scope>NUCLEOTIDE SEQUENCE</scope>
    <source>
        <strain evidence="2">NIES-4236</strain>
    </source>
</reference>
<dbReference type="PANTHER" id="PTHR43591">
    <property type="entry name" value="METHYLTRANSFERASE"/>
    <property type="match status" value="1"/>
</dbReference>
<evidence type="ECO:0000313" key="2">
    <source>
        <dbReference type="EMBL" id="GET40283.1"/>
    </source>
</evidence>
<sequence>MTSVSDRTVNLPIWRVKFFEDLKRSVQLEGKKVLEIGCGDGAIAKLVARQTNPQFVYGIDPYSYAIYPIYEEEKLMCLNLNADNLLFPNSYFDVIFSHNVFEHILDLPQAWQEIKRVLKPGGIFYTHFAPLWTHAYGHHYYDETDESFSCIIPPYGHLYMKPEQINQLLKANTTLPEDQKKAIRFIFGDVCNKMFPSEYRKVFLSNDDFKIEEYLEIKQHHHNRPIPQEVFEKYPSVPKEDFEISGITVKGVKLSQTEPESESLKELYRFYAYYTESQNKKLLRRLSIKLKSIFSG</sequence>
<protein>
    <submittedName>
        <fullName evidence="2">Methyltransferase type 11</fullName>
    </submittedName>
</protein>
<gene>
    <name evidence="2" type="ORF">MiSe_50920</name>
</gene>
<dbReference type="Pfam" id="PF08241">
    <property type="entry name" value="Methyltransf_11"/>
    <property type="match status" value="1"/>
</dbReference>
<feature type="domain" description="Methyltransferase type 11" evidence="1">
    <location>
        <begin position="34"/>
        <end position="125"/>
    </location>
</feature>
<dbReference type="InterPro" id="IPR029063">
    <property type="entry name" value="SAM-dependent_MTases_sf"/>
</dbReference>
<dbReference type="GO" id="GO:0032259">
    <property type="term" value="P:methylation"/>
    <property type="evidence" value="ECO:0007669"/>
    <property type="project" value="UniProtKB-KW"/>
</dbReference>
<dbReference type="Proteomes" id="UP001050975">
    <property type="component" value="Unassembled WGS sequence"/>
</dbReference>
<evidence type="ECO:0000259" key="1">
    <source>
        <dbReference type="Pfam" id="PF08241"/>
    </source>
</evidence>
<keyword evidence="2" id="KW-0489">Methyltransferase</keyword>
<proteinExistence type="predicted"/>
<evidence type="ECO:0000313" key="3">
    <source>
        <dbReference type="Proteomes" id="UP001050975"/>
    </source>
</evidence>
<dbReference type="CDD" id="cd02440">
    <property type="entry name" value="AdoMet_MTases"/>
    <property type="match status" value="1"/>
</dbReference>
<accession>A0AAV3XCM6</accession>